<organism evidence="1 2">
    <name type="scientific">Flexivirga alba</name>
    <dbReference type="NCBI Taxonomy" id="702742"/>
    <lineage>
        <taxon>Bacteria</taxon>
        <taxon>Bacillati</taxon>
        <taxon>Actinomycetota</taxon>
        <taxon>Actinomycetes</taxon>
        <taxon>Micrococcales</taxon>
        <taxon>Dermacoccaceae</taxon>
        <taxon>Flexivirga</taxon>
    </lineage>
</organism>
<dbReference type="Proteomes" id="UP001596298">
    <property type="component" value="Unassembled WGS sequence"/>
</dbReference>
<reference evidence="2" key="1">
    <citation type="journal article" date="2019" name="Int. J. Syst. Evol. Microbiol.">
        <title>The Global Catalogue of Microorganisms (GCM) 10K type strain sequencing project: providing services to taxonomists for standard genome sequencing and annotation.</title>
        <authorList>
            <consortium name="The Broad Institute Genomics Platform"/>
            <consortium name="The Broad Institute Genome Sequencing Center for Infectious Disease"/>
            <person name="Wu L."/>
            <person name="Ma J."/>
        </authorList>
    </citation>
    <scope>NUCLEOTIDE SEQUENCE [LARGE SCALE GENOMIC DNA]</scope>
    <source>
        <strain evidence="2">CCUG 58127</strain>
    </source>
</reference>
<dbReference type="EMBL" id="JBHSWH010000001">
    <property type="protein sequence ID" value="MFC6707543.1"/>
    <property type="molecule type" value="Genomic_DNA"/>
</dbReference>
<sequence>MVTHPSKPAVLNGEAPSRRALDTADIHQLTRQHRYGVLVVTERRDGTIVSQTYSSLTSAGRKLDRVRERGLIARAVLVELRAVADADAALGDPL</sequence>
<evidence type="ECO:0000313" key="1">
    <source>
        <dbReference type="EMBL" id="MFC6707543.1"/>
    </source>
</evidence>
<dbReference type="RefSeq" id="WP_382404213.1">
    <property type="nucleotide sequence ID" value="NZ_JBHSWH010000001.1"/>
</dbReference>
<proteinExistence type="predicted"/>
<comment type="caution">
    <text evidence="1">The sequence shown here is derived from an EMBL/GenBank/DDBJ whole genome shotgun (WGS) entry which is preliminary data.</text>
</comment>
<gene>
    <name evidence="1" type="ORF">ACFQDH_20430</name>
</gene>
<keyword evidence="2" id="KW-1185">Reference proteome</keyword>
<evidence type="ECO:0000313" key="2">
    <source>
        <dbReference type="Proteomes" id="UP001596298"/>
    </source>
</evidence>
<name>A0ABW2ALB0_9MICO</name>
<accession>A0ABW2ALB0</accession>
<protein>
    <submittedName>
        <fullName evidence="1">Uncharacterized protein</fullName>
    </submittedName>
</protein>